<gene>
    <name evidence="2" type="ORF">RRG08_020045</name>
</gene>
<keyword evidence="3" id="KW-1185">Reference proteome</keyword>
<feature type="compositionally biased region" description="Low complexity" evidence="1">
    <location>
        <begin position="74"/>
        <end position="95"/>
    </location>
</feature>
<organism evidence="2 3">
    <name type="scientific">Elysia crispata</name>
    <name type="common">lettuce slug</name>
    <dbReference type="NCBI Taxonomy" id="231223"/>
    <lineage>
        <taxon>Eukaryota</taxon>
        <taxon>Metazoa</taxon>
        <taxon>Spiralia</taxon>
        <taxon>Lophotrochozoa</taxon>
        <taxon>Mollusca</taxon>
        <taxon>Gastropoda</taxon>
        <taxon>Heterobranchia</taxon>
        <taxon>Euthyneura</taxon>
        <taxon>Panpulmonata</taxon>
        <taxon>Sacoglossa</taxon>
        <taxon>Placobranchoidea</taxon>
        <taxon>Plakobranchidae</taxon>
        <taxon>Elysia</taxon>
    </lineage>
</organism>
<dbReference type="Proteomes" id="UP001283361">
    <property type="component" value="Unassembled WGS sequence"/>
</dbReference>
<proteinExistence type="predicted"/>
<comment type="caution">
    <text evidence="2">The sequence shown here is derived from an EMBL/GenBank/DDBJ whole genome shotgun (WGS) entry which is preliminary data.</text>
</comment>
<evidence type="ECO:0000313" key="3">
    <source>
        <dbReference type="Proteomes" id="UP001283361"/>
    </source>
</evidence>
<name>A0AAE1D7T8_9GAST</name>
<feature type="region of interest" description="Disordered" evidence="1">
    <location>
        <begin position="74"/>
        <end position="117"/>
    </location>
</feature>
<sequence>METRFNHLLLMFPTYMEQEIPGPSQSSIAVLETNSTRDSLQEPLSSKRYNIPYVITDSSYEEPSQSQNDRLMVPSIGRASSPSSFPSTSRSSSAARKPRSSAKRETSTRKRRIQDDQVLMMSCETQRDTPNRDRFDSFGQIVSQTLRQMPGRQYLYAQKLMSDILFAGELGTLSEKSHFVAEPQESCQTPSPRSHHMSYKQEQPYHQAEVYSDYDQ</sequence>
<evidence type="ECO:0000313" key="2">
    <source>
        <dbReference type="EMBL" id="KAK3760664.1"/>
    </source>
</evidence>
<dbReference type="EMBL" id="JAWDGP010004966">
    <property type="protein sequence ID" value="KAK3760664.1"/>
    <property type="molecule type" value="Genomic_DNA"/>
</dbReference>
<dbReference type="AlphaFoldDB" id="A0AAE1D7T8"/>
<feature type="region of interest" description="Disordered" evidence="1">
    <location>
        <begin position="181"/>
        <end position="216"/>
    </location>
</feature>
<accession>A0AAE1D7T8</accession>
<reference evidence="2" key="1">
    <citation type="journal article" date="2023" name="G3 (Bethesda)">
        <title>A reference genome for the long-term kleptoplast-retaining sea slug Elysia crispata morphotype clarki.</title>
        <authorList>
            <person name="Eastman K.E."/>
            <person name="Pendleton A.L."/>
            <person name="Shaikh M.A."/>
            <person name="Suttiyut T."/>
            <person name="Ogas R."/>
            <person name="Tomko P."/>
            <person name="Gavelis G."/>
            <person name="Widhalm J.R."/>
            <person name="Wisecaver J.H."/>
        </authorList>
    </citation>
    <scope>NUCLEOTIDE SEQUENCE</scope>
    <source>
        <strain evidence="2">ECLA1</strain>
    </source>
</reference>
<evidence type="ECO:0000256" key="1">
    <source>
        <dbReference type="SAM" id="MobiDB-lite"/>
    </source>
</evidence>
<protein>
    <submittedName>
        <fullName evidence="2">Uncharacterized protein</fullName>
    </submittedName>
</protein>